<dbReference type="PRINTS" id="PR00458">
    <property type="entry name" value="PEROXIDASE"/>
</dbReference>
<dbReference type="PANTHER" id="PTHR31517:SF59">
    <property type="entry name" value="PEROXIDASE"/>
    <property type="match status" value="1"/>
</dbReference>
<feature type="binding site" evidence="16">
    <location>
        <position position="106"/>
    </location>
    <ligand>
        <name>Ca(2+)</name>
        <dbReference type="ChEBI" id="CHEBI:29108"/>
        <label>1</label>
    </ligand>
</feature>
<keyword evidence="12 18" id="KW-1015">Disulfide bond</keyword>
<feature type="site" description="Transition state stabilizer" evidence="17">
    <location>
        <position position="98"/>
    </location>
</feature>
<proteinExistence type="inferred from homology"/>
<feature type="binding site" evidence="16">
    <location>
        <position position="103"/>
    </location>
    <ligand>
        <name>Ca(2+)</name>
        <dbReference type="ChEBI" id="CHEBI:29108"/>
        <label>1</label>
    </ligand>
</feature>
<keyword evidence="9 16" id="KW-0106">Calcium</keyword>
<keyword evidence="22" id="KW-1185">Reference proteome</keyword>
<reference evidence="21" key="1">
    <citation type="submission" date="2024-03" db="EMBL/GenBank/DDBJ databases">
        <title>WGS assembly of Saponaria officinalis var. Norfolk2.</title>
        <authorList>
            <person name="Jenkins J."/>
            <person name="Shu S."/>
            <person name="Grimwood J."/>
            <person name="Barry K."/>
            <person name="Goodstein D."/>
            <person name="Schmutz J."/>
            <person name="Leebens-Mack J."/>
            <person name="Osbourn A."/>
        </authorList>
    </citation>
    <scope>NUCLEOTIDE SEQUENCE [LARGE SCALE GENOMIC DNA]</scope>
    <source>
        <strain evidence="21">JIC</strain>
    </source>
</reference>
<feature type="chain" id="PRO_5043094802" description="Peroxidase" evidence="19">
    <location>
        <begin position="30"/>
        <end position="356"/>
    </location>
</feature>
<feature type="disulfide bond" evidence="18">
    <location>
        <begin position="230"/>
        <end position="259"/>
    </location>
</feature>
<dbReference type="PRINTS" id="PR00461">
    <property type="entry name" value="PLPEROXIDASE"/>
</dbReference>
<evidence type="ECO:0000256" key="16">
    <source>
        <dbReference type="PIRSR" id="PIRSR600823-3"/>
    </source>
</evidence>
<feature type="binding site" evidence="16">
    <location>
        <position position="108"/>
    </location>
    <ligand>
        <name>Ca(2+)</name>
        <dbReference type="ChEBI" id="CHEBI:29108"/>
        <label>1</label>
    </ligand>
</feature>
<feature type="binding site" evidence="16">
    <location>
        <position position="224"/>
    </location>
    <ligand>
        <name>Ca(2+)</name>
        <dbReference type="ChEBI" id="CHEBI:29108"/>
        <label>2</label>
    </ligand>
</feature>
<comment type="caution">
    <text evidence="21">The sequence shown here is derived from an EMBL/GenBank/DDBJ whole genome shotgun (WGS) entry which is preliminary data.</text>
</comment>
<dbReference type="AlphaFoldDB" id="A0AAW1IHQ9"/>
<feature type="signal peptide" evidence="19">
    <location>
        <begin position="1"/>
        <end position="29"/>
    </location>
</feature>
<dbReference type="PROSITE" id="PS50873">
    <property type="entry name" value="PEROXIDASE_4"/>
    <property type="match status" value="1"/>
</dbReference>
<dbReference type="Pfam" id="PF00141">
    <property type="entry name" value="peroxidase"/>
    <property type="match status" value="1"/>
</dbReference>
<evidence type="ECO:0000256" key="4">
    <source>
        <dbReference type="ARBA" id="ARBA00022525"/>
    </source>
</evidence>
<evidence type="ECO:0000256" key="9">
    <source>
        <dbReference type="ARBA" id="ARBA00022837"/>
    </source>
</evidence>
<dbReference type="InterPro" id="IPR000823">
    <property type="entry name" value="Peroxidase_pln"/>
</dbReference>
<evidence type="ECO:0000256" key="7">
    <source>
        <dbReference type="ARBA" id="ARBA00022723"/>
    </source>
</evidence>
<keyword evidence="6 19" id="KW-0349">Heme</keyword>
<feature type="binding site" evidence="16">
    <location>
        <position position="110"/>
    </location>
    <ligand>
        <name>Ca(2+)</name>
        <dbReference type="ChEBI" id="CHEBI:29108"/>
        <label>1</label>
    </ligand>
</feature>
<comment type="cofactor">
    <cofactor evidence="16 19">
        <name>Ca(2+)</name>
        <dbReference type="ChEBI" id="CHEBI:29108"/>
    </cofactor>
    <text evidence="16 19">Binds 2 calcium ions per subunit.</text>
</comment>
<evidence type="ECO:0000259" key="20">
    <source>
        <dbReference type="PROSITE" id="PS50873"/>
    </source>
</evidence>
<dbReference type="GO" id="GO:0006979">
    <property type="term" value="P:response to oxidative stress"/>
    <property type="evidence" value="ECO:0007669"/>
    <property type="project" value="UniProtKB-UniRule"/>
</dbReference>
<comment type="cofactor">
    <cofactor evidence="16 19">
        <name>heme b</name>
        <dbReference type="ChEBI" id="CHEBI:60344"/>
    </cofactor>
    <text evidence="16 19">Binds 1 heme b (iron(II)-protoporphyrin IX) group per subunit.</text>
</comment>
<keyword evidence="4 19" id="KW-0964">Secreted</keyword>
<evidence type="ECO:0000313" key="21">
    <source>
        <dbReference type="EMBL" id="KAK9688918.1"/>
    </source>
</evidence>
<feature type="binding site" evidence="16">
    <location>
        <position position="121"/>
    </location>
    <ligand>
        <name>Ca(2+)</name>
        <dbReference type="ChEBI" id="CHEBI:29108"/>
        <label>1</label>
    </ligand>
</feature>
<evidence type="ECO:0000256" key="17">
    <source>
        <dbReference type="PIRSR" id="PIRSR600823-4"/>
    </source>
</evidence>
<feature type="disulfide bond" evidence="18">
    <location>
        <begin position="104"/>
        <end position="109"/>
    </location>
</feature>
<sequence>MVSTPKNVIITAVLLQLVLLLSNVNESRGWFLGLGPILGFPPQQQPPSPSLPPKNPRPSGLKVGFYLGLCPVDIEASIKVLIQDAFRKDSTILPAFLRMQFHDCFVNGCDASILIDGESSEKKADADLSVRGYELIDTLKAFAEAQCPGVVSCADLIAIITTEVLKLGGGPEYAVQTGRCDGLRSEVNDVDLPGPSISAQQSIDIFGAKKFTPDEMVALLGCHTVGVSHCVFFEDRLYPGPGFDSDMDPTLRNQLITICPKGMNSNNFTNLDQNPPSSNKVDNSFFDQINKQRGVLHIDQDLASNSLTKGFVTQFAQNQALSNSKLASAMLKLQALDVLTGNQGEIRQNCRRFNNQ</sequence>
<evidence type="ECO:0000256" key="19">
    <source>
        <dbReference type="RuleBase" id="RU362060"/>
    </source>
</evidence>
<dbReference type="SUPFAM" id="SSF48113">
    <property type="entry name" value="Heme-dependent peroxidases"/>
    <property type="match status" value="1"/>
</dbReference>
<feature type="disulfide bond" evidence="18">
    <location>
        <begin position="153"/>
        <end position="350"/>
    </location>
</feature>
<comment type="subcellular location">
    <subcellularLocation>
        <location evidence="19">Secreted</location>
    </subcellularLocation>
</comment>
<evidence type="ECO:0000256" key="11">
    <source>
        <dbReference type="ARBA" id="ARBA00023004"/>
    </source>
</evidence>
<dbReference type="InterPro" id="IPR010255">
    <property type="entry name" value="Haem_peroxidase_sf"/>
</dbReference>
<keyword evidence="10 19" id="KW-0560">Oxidoreductase</keyword>
<evidence type="ECO:0000256" key="3">
    <source>
        <dbReference type="ARBA" id="ARBA00012313"/>
    </source>
</evidence>
<keyword evidence="13 19" id="KW-0376">Hydrogen peroxide</keyword>
<evidence type="ECO:0000256" key="13">
    <source>
        <dbReference type="ARBA" id="ARBA00023324"/>
    </source>
</evidence>
<protein>
    <recommendedName>
        <fullName evidence="3 19">Peroxidase</fullName>
        <ecNumber evidence="3 19">1.11.1.7</ecNumber>
    </recommendedName>
</protein>
<keyword evidence="7 16" id="KW-0479">Metal-binding</keyword>
<evidence type="ECO:0000256" key="14">
    <source>
        <dbReference type="PIRSR" id="PIRSR600823-1"/>
    </source>
</evidence>
<dbReference type="GO" id="GO:0020037">
    <property type="term" value="F:heme binding"/>
    <property type="evidence" value="ECO:0007669"/>
    <property type="project" value="UniProtKB-UniRule"/>
</dbReference>
<dbReference type="GO" id="GO:0042744">
    <property type="term" value="P:hydrogen peroxide catabolic process"/>
    <property type="evidence" value="ECO:0007669"/>
    <property type="project" value="UniProtKB-KW"/>
</dbReference>
<organism evidence="21 22">
    <name type="scientific">Saponaria officinalis</name>
    <name type="common">Common soapwort</name>
    <name type="synonym">Lychnis saponaria</name>
    <dbReference type="NCBI Taxonomy" id="3572"/>
    <lineage>
        <taxon>Eukaryota</taxon>
        <taxon>Viridiplantae</taxon>
        <taxon>Streptophyta</taxon>
        <taxon>Embryophyta</taxon>
        <taxon>Tracheophyta</taxon>
        <taxon>Spermatophyta</taxon>
        <taxon>Magnoliopsida</taxon>
        <taxon>eudicotyledons</taxon>
        <taxon>Gunneridae</taxon>
        <taxon>Pentapetalae</taxon>
        <taxon>Caryophyllales</taxon>
        <taxon>Caryophyllaceae</taxon>
        <taxon>Caryophylleae</taxon>
        <taxon>Saponaria</taxon>
    </lineage>
</organism>
<gene>
    <name evidence="21" type="ORF">RND81_09G021700</name>
</gene>
<accession>A0AAW1IHQ9</accession>
<feature type="disulfide bond" evidence="18">
    <location>
        <begin position="70"/>
        <end position="147"/>
    </location>
</feature>
<dbReference type="InterPro" id="IPR033905">
    <property type="entry name" value="Secretory_peroxidase"/>
</dbReference>
<dbReference type="CDD" id="cd00693">
    <property type="entry name" value="secretory_peroxidase"/>
    <property type="match status" value="1"/>
</dbReference>
<dbReference type="Proteomes" id="UP001443914">
    <property type="component" value="Unassembled WGS sequence"/>
</dbReference>
<dbReference type="EC" id="1.11.1.7" evidence="3 19"/>
<dbReference type="FunFam" id="1.10.420.10:FF:000007">
    <property type="entry name" value="Peroxidase"/>
    <property type="match status" value="1"/>
</dbReference>
<feature type="binding site" description="axial binding residue" evidence="16">
    <location>
        <position position="223"/>
    </location>
    <ligand>
        <name>heme b</name>
        <dbReference type="ChEBI" id="CHEBI:60344"/>
    </ligand>
    <ligandPart>
        <name>Fe</name>
        <dbReference type="ChEBI" id="CHEBI:18248"/>
    </ligandPart>
</feature>
<evidence type="ECO:0000256" key="15">
    <source>
        <dbReference type="PIRSR" id="PIRSR600823-2"/>
    </source>
</evidence>
<feature type="binding site" evidence="15">
    <location>
        <position position="193"/>
    </location>
    <ligand>
        <name>substrate</name>
    </ligand>
</feature>
<evidence type="ECO:0000256" key="1">
    <source>
        <dbReference type="ARBA" id="ARBA00000189"/>
    </source>
</evidence>
<comment type="catalytic activity">
    <reaction evidence="1 19">
        <text>2 a phenolic donor + H2O2 = 2 a phenolic radical donor + 2 H2O</text>
        <dbReference type="Rhea" id="RHEA:56136"/>
        <dbReference type="ChEBI" id="CHEBI:15377"/>
        <dbReference type="ChEBI" id="CHEBI:16240"/>
        <dbReference type="ChEBI" id="CHEBI:139520"/>
        <dbReference type="ChEBI" id="CHEBI:139521"/>
        <dbReference type="EC" id="1.11.1.7"/>
    </reaction>
</comment>
<keyword evidence="11 16" id="KW-0408">Iron</keyword>
<dbReference type="PANTHER" id="PTHR31517">
    <property type="match status" value="1"/>
</dbReference>
<feature type="domain" description="Plant heme peroxidase family profile" evidence="20">
    <location>
        <begin position="60"/>
        <end position="354"/>
    </location>
</feature>
<feature type="binding site" evidence="16">
    <location>
        <position position="112"/>
    </location>
    <ligand>
        <name>Ca(2+)</name>
        <dbReference type="ChEBI" id="CHEBI:29108"/>
        <label>1</label>
    </ligand>
</feature>
<evidence type="ECO:0000313" key="22">
    <source>
        <dbReference type="Proteomes" id="UP001443914"/>
    </source>
</evidence>
<feature type="binding site" evidence="16">
    <location>
        <position position="282"/>
    </location>
    <ligand>
        <name>Ca(2+)</name>
        <dbReference type="ChEBI" id="CHEBI:29108"/>
        <label>2</label>
    </ligand>
</feature>
<dbReference type="EMBL" id="JBDFQZ010000009">
    <property type="protein sequence ID" value="KAK9688918.1"/>
    <property type="molecule type" value="Genomic_DNA"/>
</dbReference>
<dbReference type="Gene3D" id="1.10.420.10">
    <property type="entry name" value="Peroxidase, domain 2"/>
    <property type="match status" value="1"/>
</dbReference>
<evidence type="ECO:0000256" key="10">
    <source>
        <dbReference type="ARBA" id="ARBA00023002"/>
    </source>
</evidence>
<evidence type="ECO:0000256" key="12">
    <source>
        <dbReference type="ARBA" id="ARBA00023157"/>
    </source>
</evidence>
<dbReference type="Gene3D" id="1.10.520.10">
    <property type="match status" value="1"/>
</dbReference>
<feature type="binding site" evidence="16">
    <location>
        <position position="272"/>
    </location>
    <ligand>
        <name>Ca(2+)</name>
        <dbReference type="ChEBI" id="CHEBI:29108"/>
        <label>2</label>
    </ligand>
</feature>
<name>A0AAW1IHQ9_SAPOF</name>
<feature type="active site" description="Proton acceptor" evidence="14">
    <location>
        <position position="102"/>
    </location>
</feature>
<keyword evidence="8 19" id="KW-0732">Signal</keyword>
<evidence type="ECO:0000256" key="6">
    <source>
        <dbReference type="ARBA" id="ARBA00022617"/>
    </source>
</evidence>
<keyword evidence="5 19" id="KW-0575">Peroxidase</keyword>
<evidence type="ECO:0000256" key="8">
    <source>
        <dbReference type="ARBA" id="ARBA00022729"/>
    </source>
</evidence>
<dbReference type="InterPro" id="IPR002016">
    <property type="entry name" value="Haem_peroxidase"/>
</dbReference>
<evidence type="ECO:0000256" key="2">
    <source>
        <dbReference type="ARBA" id="ARBA00002322"/>
    </source>
</evidence>
<dbReference type="GO" id="GO:0140825">
    <property type="term" value="F:lactoperoxidase activity"/>
    <property type="evidence" value="ECO:0007669"/>
    <property type="project" value="UniProtKB-EC"/>
</dbReference>
<comment type="similarity">
    <text evidence="19">Belongs to the peroxidase family. Classical plant (class III) peroxidase subfamily.</text>
</comment>
<evidence type="ECO:0000256" key="5">
    <source>
        <dbReference type="ARBA" id="ARBA00022559"/>
    </source>
</evidence>
<dbReference type="GO" id="GO:0005576">
    <property type="term" value="C:extracellular region"/>
    <property type="evidence" value="ECO:0007669"/>
    <property type="project" value="UniProtKB-SubCell"/>
</dbReference>
<comment type="function">
    <text evidence="2">Removal of H(2)O(2), oxidation of toxic reductants, biosynthesis and degradation of lignin, suberization, auxin catabolism, response to environmental stresses such as wounding, pathogen attack and oxidative stress. These functions might be dependent on each isozyme/isoform in each plant tissue.</text>
</comment>
<evidence type="ECO:0000256" key="18">
    <source>
        <dbReference type="PIRSR" id="PIRSR600823-5"/>
    </source>
</evidence>
<dbReference type="GO" id="GO:0046872">
    <property type="term" value="F:metal ion binding"/>
    <property type="evidence" value="ECO:0007669"/>
    <property type="project" value="UniProtKB-UniRule"/>
</dbReference>